<feature type="chain" id="PRO_5015555222" evidence="1">
    <location>
        <begin position="20"/>
        <end position="196"/>
    </location>
</feature>
<dbReference type="InterPro" id="IPR003646">
    <property type="entry name" value="SH3-like_bac-type"/>
</dbReference>
<evidence type="ECO:0000259" key="2">
    <source>
        <dbReference type="PROSITE" id="PS51781"/>
    </source>
</evidence>
<gene>
    <name evidence="3" type="ORF">C5F44_06445</name>
</gene>
<reference evidence="3 4" key="1">
    <citation type="submission" date="2018-03" db="EMBL/GenBank/DDBJ databases">
        <title>Rhodobacter blasticus.</title>
        <authorList>
            <person name="Meyer T.E."/>
            <person name="Miller S."/>
            <person name="Lodha T."/>
            <person name="Gandham S."/>
            <person name="Chintalapati S."/>
            <person name="Chintalapati V.R."/>
        </authorList>
    </citation>
    <scope>NUCLEOTIDE SEQUENCE [LARGE SCALE GENOMIC DNA]</scope>
    <source>
        <strain evidence="3 4">DSM 2131</strain>
    </source>
</reference>
<evidence type="ECO:0000256" key="1">
    <source>
        <dbReference type="SAM" id="SignalP"/>
    </source>
</evidence>
<evidence type="ECO:0000313" key="3">
    <source>
        <dbReference type="EMBL" id="PTE15428.1"/>
    </source>
</evidence>
<name>A0A2T4JC84_FUSBL</name>
<dbReference type="PROSITE" id="PS51781">
    <property type="entry name" value="SH3B"/>
    <property type="match status" value="1"/>
</dbReference>
<sequence length="196" mass="19983">MFRLTALLCAAMFATLLIAGADRGQMRPGLARAVAQGEKIVIVERRMAEAAPAPAPAPEPAAMTTVELAPAPQIAAYVPPPEPTPAEAMPEPSPVFTLSALPSLGGDRVDATASLPQETAPEATPPVVGGDVWYVAASMVNVRQGPSTDASVVGKLGAGEAVTVLGSVDSEWTEIAIEGDGLQGFVATRFLSAEAP</sequence>
<comment type="caution">
    <text evidence="3">The sequence shown here is derived from an EMBL/GenBank/DDBJ whole genome shotgun (WGS) entry which is preliminary data.</text>
</comment>
<evidence type="ECO:0000313" key="4">
    <source>
        <dbReference type="Proteomes" id="UP000241362"/>
    </source>
</evidence>
<feature type="signal peptide" evidence="1">
    <location>
        <begin position="1"/>
        <end position="19"/>
    </location>
</feature>
<accession>A0A2T4JC84</accession>
<dbReference type="Pfam" id="PF08239">
    <property type="entry name" value="SH3_3"/>
    <property type="match status" value="1"/>
</dbReference>
<dbReference type="Gene3D" id="2.30.30.40">
    <property type="entry name" value="SH3 Domains"/>
    <property type="match status" value="1"/>
</dbReference>
<dbReference type="AlphaFoldDB" id="A0A2T4JC84"/>
<proteinExistence type="predicted"/>
<dbReference type="EMBL" id="PZKE01000004">
    <property type="protein sequence ID" value="PTE15428.1"/>
    <property type="molecule type" value="Genomic_DNA"/>
</dbReference>
<protein>
    <submittedName>
        <fullName evidence="3">Peptide-binding protein</fullName>
    </submittedName>
</protein>
<dbReference type="RefSeq" id="WP_107672677.1">
    <property type="nucleotide sequence ID" value="NZ_PZKE01000004.1"/>
</dbReference>
<keyword evidence="1" id="KW-0732">Signal</keyword>
<feature type="domain" description="SH3b" evidence="2">
    <location>
        <begin position="130"/>
        <end position="195"/>
    </location>
</feature>
<dbReference type="SMART" id="SM00287">
    <property type="entry name" value="SH3b"/>
    <property type="match status" value="1"/>
</dbReference>
<organism evidence="3 4">
    <name type="scientific">Fuscovulum blasticum DSM 2131</name>
    <dbReference type="NCBI Taxonomy" id="1188250"/>
    <lineage>
        <taxon>Bacteria</taxon>
        <taxon>Pseudomonadati</taxon>
        <taxon>Pseudomonadota</taxon>
        <taxon>Alphaproteobacteria</taxon>
        <taxon>Rhodobacterales</taxon>
        <taxon>Paracoccaceae</taxon>
        <taxon>Pseudogemmobacter</taxon>
    </lineage>
</organism>
<dbReference type="Proteomes" id="UP000241362">
    <property type="component" value="Unassembled WGS sequence"/>
</dbReference>
<keyword evidence="4" id="KW-1185">Reference proteome</keyword>